<feature type="domain" description="Methyl-accepting transducer" evidence="12">
    <location>
        <begin position="409"/>
        <end position="645"/>
    </location>
</feature>
<feature type="domain" description="HAMP" evidence="13">
    <location>
        <begin position="350"/>
        <end position="404"/>
    </location>
</feature>
<evidence type="ECO:0000313" key="15">
    <source>
        <dbReference type="Proteomes" id="UP000295531"/>
    </source>
</evidence>
<name>A0A4R6PMI0_9GAMM</name>
<dbReference type="SUPFAM" id="SSF58104">
    <property type="entry name" value="Methyl-accepting chemotaxis protein (MCP) signaling domain"/>
    <property type="match status" value="1"/>
</dbReference>
<dbReference type="InterPro" id="IPR004089">
    <property type="entry name" value="MCPsignal_dom"/>
</dbReference>
<dbReference type="Pfam" id="PF02743">
    <property type="entry name" value="dCache_1"/>
    <property type="match status" value="1"/>
</dbReference>
<dbReference type="SMART" id="SM00304">
    <property type="entry name" value="HAMP"/>
    <property type="match status" value="1"/>
</dbReference>
<dbReference type="Gene3D" id="3.30.450.20">
    <property type="entry name" value="PAS domain"/>
    <property type="match status" value="2"/>
</dbReference>
<feature type="transmembrane region" description="Helical" evidence="11">
    <location>
        <begin position="12"/>
        <end position="30"/>
    </location>
</feature>
<dbReference type="SMART" id="SM00283">
    <property type="entry name" value="MA"/>
    <property type="match status" value="1"/>
</dbReference>
<dbReference type="Proteomes" id="UP000295531">
    <property type="component" value="Unassembled WGS sequence"/>
</dbReference>
<dbReference type="AlphaFoldDB" id="A0A4R6PMI0"/>
<evidence type="ECO:0000256" key="3">
    <source>
        <dbReference type="ARBA" id="ARBA00022500"/>
    </source>
</evidence>
<keyword evidence="4 11" id="KW-0812">Transmembrane</keyword>
<keyword evidence="10" id="KW-0175">Coiled coil</keyword>
<dbReference type="CDD" id="cd06225">
    <property type="entry name" value="HAMP"/>
    <property type="match status" value="1"/>
</dbReference>
<protein>
    <submittedName>
        <fullName evidence="14">Methyl-accepting chemotaxis sensory transducer with Cache sensor</fullName>
    </submittedName>
</protein>
<evidence type="ECO:0000256" key="4">
    <source>
        <dbReference type="ARBA" id="ARBA00022692"/>
    </source>
</evidence>
<dbReference type="InterPro" id="IPR003660">
    <property type="entry name" value="HAMP_dom"/>
</dbReference>
<comment type="subcellular location">
    <subcellularLocation>
        <location evidence="1">Cell membrane</location>
        <topology evidence="1">Multi-pass membrane protein</topology>
    </subcellularLocation>
</comment>
<dbReference type="CDD" id="cd11386">
    <property type="entry name" value="MCP_signal"/>
    <property type="match status" value="1"/>
</dbReference>
<dbReference type="PANTHER" id="PTHR32089:SF119">
    <property type="entry name" value="METHYL-ACCEPTING CHEMOTAXIS PROTEIN CTPL"/>
    <property type="match status" value="1"/>
</dbReference>
<sequence length="682" mass="74572">MHIKGSLQRKLIVSISGVLIVLLAAFGVFVTQTIADLTREKTEAQVAELIELRAAEINSFFSERARIPTTVLTDPRVTQWLTQYTERGKDLSTDSDFQSIKQTFENIVQNDPTVKSVFMGSANTYEYLYEEGRVGVDTSGPDAGDPTKGYFTNKRPWWHNAIEEGRLYLTSPQVDATDKTISSVLQMPIKNQQGELVGIGGVDILITTIAELIDSISYQGQGQAFLINDNNELVYFPTQEIELALNTPIGQLDKVYTSAMNAETKGFEKLSTTMSGSARGSGFPVTWKGAGYQVFYVPVKSEVPYIDWQLGLLVPSEMIAAPIANARWTSFSILLAIIIVLTLVTYYVSMKVFKPVKTIAAAMKDVAQGDGDLTQRLAINSDDEVGTMAREFNRFSDRIQQLIAHANNSSEEVSESADRVSGTMNELNAEVHNEQQQIARIVEAVQRMNSTSETIANYAQDASQSVEDAAESVKVVSNNSHKTQQVISEVSRSISSATEAVQSLNDDVADITSVLDVITGIAEQTNLLALNAAIEAARAGEQGRGFAVVADEVRTLATRTQDSIDHIQQTVEKLQTGAATVKGAMEQTDAMSNDGEEQVELVLKAIVQIEQAMQKVTQLNHDISSSTEGQRALAAEVNGELESVHSLTEQMVAHSNSMQTDFSRLRDISAELKATVGRFKIN</sequence>
<comment type="similarity">
    <text evidence="8">Belongs to the methyl-accepting chemotaxis (MCP) protein family.</text>
</comment>
<comment type="caution">
    <text evidence="14">The sequence shown here is derived from an EMBL/GenBank/DDBJ whole genome shotgun (WGS) entry which is preliminary data.</text>
</comment>
<keyword evidence="5 11" id="KW-1133">Transmembrane helix</keyword>
<reference evidence="14 15" key="1">
    <citation type="submission" date="2019-03" db="EMBL/GenBank/DDBJ databases">
        <title>Freshwater and sediment microbial communities from various areas in North America, analyzing microbe dynamics in response to fracking.</title>
        <authorList>
            <person name="Lamendella R."/>
        </authorList>
    </citation>
    <scope>NUCLEOTIDE SEQUENCE [LARGE SCALE GENOMIC DNA]</scope>
    <source>
        <strain evidence="14 15">18_TX</strain>
    </source>
</reference>
<evidence type="ECO:0000256" key="1">
    <source>
        <dbReference type="ARBA" id="ARBA00004651"/>
    </source>
</evidence>
<organism evidence="14 15">
    <name type="scientific">Idiomarina aquatica</name>
    <dbReference type="NCBI Taxonomy" id="1327752"/>
    <lineage>
        <taxon>Bacteria</taxon>
        <taxon>Pseudomonadati</taxon>
        <taxon>Pseudomonadota</taxon>
        <taxon>Gammaproteobacteria</taxon>
        <taxon>Alteromonadales</taxon>
        <taxon>Idiomarinaceae</taxon>
        <taxon>Idiomarina</taxon>
    </lineage>
</organism>
<evidence type="ECO:0000256" key="6">
    <source>
        <dbReference type="ARBA" id="ARBA00023136"/>
    </source>
</evidence>
<evidence type="ECO:0000256" key="10">
    <source>
        <dbReference type="SAM" id="Coils"/>
    </source>
</evidence>
<dbReference type="PANTHER" id="PTHR32089">
    <property type="entry name" value="METHYL-ACCEPTING CHEMOTAXIS PROTEIN MCPB"/>
    <property type="match status" value="1"/>
</dbReference>
<dbReference type="Pfam" id="PF00672">
    <property type="entry name" value="HAMP"/>
    <property type="match status" value="1"/>
</dbReference>
<gene>
    <name evidence="14" type="ORF">DEU29_103174</name>
</gene>
<proteinExistence type="inferred from homology"/>
<dbReference type="InterPro" id="IPR033479">
    <property type="entry name" value="dCache_1"/>
</dbReference>
<dbReference type="GO" id="GO:0007165">
    <property type="term" value="P:signal transduction"/>
    <property type="evidence" value="ECO:0007669"/>
    <property type="project" value="UniProtKB-KW"/>
</dbReference>
<feature type="coiled-coil region" evidence="10">
    <location>
        <begin position="417"/>
        <end position="444"/>
    </location>
</feature>
<accession>A0A4R6PMI0</accession>
<evidence type="ECO:0000256" key="5">
    <source>
        <dbReference type="ARBA" id="ARBA00022989"/>
    </source>
</evidence>
<keyword evidence="7 9" id="KW-0807">Transducer</keyword>
<dbReference type="RefSeq" id="WP_133538988.1">
    <property type="nucleotide sequence ID" value="NZ_SNXI01000003.1"/>
</dbReference>
<dbReference type="OrthoDB" id="5800769at2"/>
<keyword evidence="6 11" id="KW-0472">Membrane</keyword>
<dbReference type="SUPFAM" id="SSF103190">
    <property type="entry name" value="Sensory domain-like"/>
    <property type="match status" value="1"/>
</dbReference>
<dbReference type="Pfam" id="PF00015">
    <property type="entry name" value="MCPsignal"/>
    <property type="match status" value="1"/>
</dbReference>
<evidence type="ECO:0000259" key="12">
    <source>
        <dbReference type="PROSITE" id="PS50111"/>
    </source>
</evidence>
<dbReference type="PROSITE" id="PS50885">
    <property type="entry name" value="HAMP"/>
    <property type="match status" value="1"/>
</dbReference>
<evidence type="ECO:0000256" key="11">
    <source>
        <dbReference type="SAM" id="Phobius"/>
    </source>
</evidence>
<keyword evidence="15" id="KW-1185">Reference proteome</keyword>
<dbReference type="FunFam" id="1.10.287.950:FF:000001">
    <property type="entry name" value="Methyl-accepting chemotaxis sensory transducer"/>
    <property type="match status" value="1"/>
</dbReference>
<feature type="transmembrane region" description="Helical" evidence="11">
    <location>
        <begin position="328"/>
        <end position="348"/>
    </location>
</feature>
<evidence type="ECO:0000256" key="9">
    <source>
        <dbReference type="PROSITE-ProRule" id="PRU00284"/>
    </source>
</evidence>
<keyword evidence="3" id="KW-0145">Chemotaxis</keyword>
<dbReference type="GO" id="GO:0005886">
    <property type="term" value="C:plasma membrane"/>
    <property type="evidence" value="ECO:0007669"/>
    <property type="project" value="UniProtKB-SubCell"/>
</dbReference>
<keyword evidence="2" id="KW-1003">Cell membrane</keyword>
<dbReference type="EMBL" id="SNXI01000003">
    <property type="protein sequence ID" value="TDP39278.1"/>
    <property type="molecule type" value="Genomic_DNA"/>
</dbReference>
<evidence type="ECO:0000256" key="7">
    <source>
        <dbReference type="ARBA" id="ARBA00023224"/>
    </source>
</evidence>
<evidence type="ECO:0000256" key="8">
    <source>
        <dbReference type="ARBA" id="ARBA00029447"/>
    </source>
</evidence>
<evidence type="ECO:0000256" key="2">
    <source>
        <dbReference type="ARBA" id="ARBA00022475"/>
    </source>
</evidence>
<dbReference type="InterPro" id="IPR029151">
    <property type="entry name" value="Sensor-like_sf"/>
</dbReference>
<dbReference type="GO" id="GO:0006935">
    <property type="term" value="P:chemotaxis"/>
    <property type="evidence" value="ECO:0007669"/>
    <property type="project" value="UniProtKB-KW"/>
</dbReference>
<dbReference type="Gene3D" id="1.10.287.950">
    <property type="entry name" value="Methyl-accepting chemotaxis protein"/>
    <property type="match status" value="1"/>
</dbReference>
<evidence type="ECO:0000313" key="14">
    <source>
        <dbReference type="EMBL" id="TDP39278.1"/>
    </source>
</evidence>
<dbReference type="PROSITE" id="PS50111">
    <property type="entry name" value="CHEMOTAXIS_TRANSDUC_2"/>
    <property type="match status" value="1"/>
</dbReference>
<evidence type="ECO:0000259" key="13">
    <source>
        <dbReference type="PROSITE" id="PS50885"/>
    </source>
</evidence>